<gene>
    <name evidence="1" type="ORF">HPB50_019725</name>
</gene>
<organism evidence="1 2">
    <name type="scientific">Hyalomma asiaticum</name>
    <name type="common">Tick</name>
    <dbReference type="NCBI Taxonomy" id="266040"/>
    <lineage>
        <taxon>Eukaryota</taxon>
        <taxon>Metazoa</taxon>
        <taxon>Ecdysozoa</taxon>
        <taxon>Arthropoda</taxon>
        <taxon>Chelicerata</taxon>
        <taxon>Arachnida</taxon>
        <taxon>Acari</taxon>
        <taxon>Parasitiformes</taxon>
        <taxon>Ixodida</taxon>
        <taxon>Ixodoidea</taxon>
        <taxon>Ixodidae</taxon>
        <taxon>Hyalomminae</taxon>
        <taxon>Hyalomma</taxon>
    </lineage>
</organism>
<dbReference type="EMBL" id="CM023485">
    <property type="protein sequence ID" value="KAH6930839.1"/>
    <property type="molecule type" value="Genomic_DNA"/>
</dbReference>
<keyword evidence="2" id="KW-1185">Reference proteome</keyword>
<evidence type="ECO:0000313" key="1">
    <source>
        <dbReference type="EMBL" id="KAH6930839.1"/>
    </source>
</evidence>
<dbReference type="Proteomes" id="UP000821845">
    <property type="component" value="Chromosome 5"/>
</dbReference>
<reference evidence="1" key="1">
    <citation type="submission" date="2020-05" db="EMBL/GenBank/DDBJ databases">
        <title>Large-scale comparative analyses of tick genomes elucidate their genetic diversity and vector capacities.</title>
        <authorList>
            <person name="Jia N."/>
            <person name="Wang J."/>
            <person name="Shi W."/>
            <person name="Du L."/>
            <person name="Sun Y."/>
            <person name="Zhan W."/>
            <person name="Jiang J."/>
            <person name="Wang Q."/>
            <person name="Zhang B."/>
            <person name="Ji P."/>
            <person name="Sakyi L.B."/>
            <person name="Cui X."/>
            <person name="Yuan T."/>
            <person name="Jiang B."/>
            <person name="Yang W."/>
            <person name="Lam T.T.-Y."/>
            <person name="Chang Q."/>
            <person name="Ding S."/>
            <person name="Wang X."/>
            <person name="Zhu J."/>
            <person name="Ruan X."/>
            <person name="Zhao L."/>
            <person name="Wei J."/>
            <person name="Que T."/>
            <person name="Du C."/>
            <person name="Cheng J."/>
            <person name="Dai P."/>
            <person name="Han X."/>
            <person name="Huang E."/>
            <person name="Gao Y."/>
            <person name="Liu J."/>
            <person name="Shao H."/>
            <person name="Ye R."/>
            <person name="Li L."/>
            <person name="Wei W."/>
            <person name="Wang X."/>
            <person name="Wang C."/>
            <person name="Yang T."/>
            <person name="Huo Q."/>
            <person name="Li W."/>
            <person name="Guo W."/>
            <person name="Chen H."/>
            <person name="Zhou L."/>
            <person name="Ni X."/>
            <person name="Tian J."/>
            <person name="Zhou Y."/>
            <person name="Sheng Y."/>
            <person name="Liu T."/>
            <person name="Pan Y."/>
            <person name="Xia L."/>
            <person name="Li J."/>
            <person name="Zhao F."/>
            <person name="Cao W."/>
        </authorList>
    </citation>
    <scope>NUCLEOTIDE SEQUENCE</scope>
    <source>
        <strain evidence="1">Hyas-2018</strain>
    </source>
</reference>
<protein>
    <submittedName>
        <fullName evidence="1">Uncharacterized protein</fullName>
    </submittedName>
</protein>
<proteinExistence type="predicted"/>
<comment type="caution">
    <text evidence="1">The sequence shown here is derived from an EMBL/GenBank/DDBJ whole genome shotgun (WGS) entry which is preliminary data.</text>
</comment>
<sequence>MPSPLCNDGEMPSNAAQARIVVLLICLVIGAILLYKRQQRQEPSSKPPLRRVPMTKTLPRLYHLPKDYIILPPAICGRRSVNDSVNFFVVVVSGVGQIERRQAIRKTWGRDLKLRRNNSLVFLLGKAQDTEQQRRVFEESGEHFDIVQGDMWEGYRNLTTKSVQALHLAVTHCPQASFLLKTDDDTFVNVPKLLAQASGLRKDAISGSLHANNSAIRDPSVKWFVTYEEYKRDSYPDFVSGSAYVVGGDVIAPLYAQTGRVRPLWLEDVYVTGLCAEAAGIPRVDLPSFNSVEVPSVCDMRNMVTSHYMTPEKMLQFWHELRTAGLKCP</sequence>
<evidence type="ECO:0000313" key="2">
    <source>
        <dbReference type="Proteomes" id="UP000821845"/>
    </source>
</evidence>
<name>A0ACB7SA96_HYAAI</name>
<accession>A0ACB7SA96</accession>